<accession>A0A0F9HXC6</accession>
<comment type="caution">
    <text evidence="1">The sequence shown here is derived from an EMBL/GenBank/DDBJ whole genome shotgun (WGS) entry which is preliminary data.</text>
</comment>
<gene>
    <name evidence="1" type="ORF">LCGC14_1945360</name>
</gene>
<sequence>MHVKTRDPIDSSEATKLVDICNLISWEESISGFLLAGWIFSSIICGVLPWRSHIYLTGPVGAGKTWVIENLINRCLRGIGLTVQGSSTEAALRHTMKGDARPVLFDEGEADTRENAARMQRIFGLARQASSEGAAPIIKGTQNQTGALEYIFRSCFVFASIQPSMIHYADESRITLLRLAIPYGGGGERFQKLLNARNRILTDSFCDGLISRAVLMAPIIRHNHWIFAEAGEEKFGNRRAADQFAMMLAGLYSLMNDRKLQDHEDAKEFILRHDWEGRLKERPIPSEVTLLETILQTEVLIESGNARKMLGELVASEIYNSNGRYQEQDVLRRHGLKVVGDTLHIANRCVGLSKILKDTPWSSKWNQTLINTLGAEKSKAGEFFAAGIQSRSVIIPMPESLREVDDVE</sequence>
<protein>
    <recommendedName>
        <fullName evidence="2">DUF927 domain-containing protein</fullName>
    </recommendedName>
</protein>
<dbReference type="EMBL" id="LAZR01021135">
    <property type="protein sequence ID" value="KKL86375.1"/>
    <property type="molecule type" value="Genomic_DNA"/>
</dbReference>
<dbReference type="AlphaFoldDB" id="A0A0F9HXC6"/>
<name>A0A0F9HXC6_9ZZZZ</name>
<dbReference type="InterPro" id="IPR027417">
    <property type="entry name" value="P-loop_NTPase"/>
</dbReference>
<dbReference type="SUPFAM" id="SSF52540">
    <property type="entry name" value="P-loop containing nucleoside triphosphate hydrolases"/>
    <property type="match status" value="1"/>
</dbReference>
<reference evidence="1" key="1">
    <citation type="journal article" date="2015" name="Nature">
        <title>Complex archaea that bridge the gap between prokaryotes and eukaryotes.</title>
        <authorList>
            <person name="Spang A."/>
            <person name="Saw J.H."/>
            <person name="Jorgensen S.L."/>
            <person name="Zaremba-Niedzwiedzka K."/>
            <person name="Martijn J."/>
            <person name="Lind A.E."/>
            <person name="van Eijk R."/>
            <person name="Schleper C."/>
            <person name="Guy L."/>
            <person name="Ettema T.J."/>
        </authorList>
    </citation>
    <scope>NUCLEOTIDE SEQUENCE</scope>
</reference>
<proteinExistence type="predicted"/>
<evidence type="ECO:0000313" key="1">
    <source>
        <dbReference type="EMBL" id="KKL86375.1"/>
    </source>
</evidence>
<evidence type="ECO:0008006" key="2">
    <source>
        <dbReference type="Google" id="ProtNLM"/>
    </source>
</evidence>
<organism evidence="1">
    <name type="scientific">marine sediment metagenome</name>
    <dbReference type="NCBI Taxonomy" id="412755"/>
    <lineage>
        <taxon>unclassified sequences</taxon>
        <taxon>metagenomes</taxon>
        <taxon>ecological metagenomes</taxon>
    </lineage>
</organism>